<name>A0A2X0KJT4_9BASI</name>
<evidence type="ECO:0000313" key="2">
    <source>
        <dbReference type="EMBL" id="SCZ93952.1"/>
    </source>
</evidence>
<feature type="region of interest" description="Disordered" evidence="1">
    <location>
        <begin position="1"/>
        <end position="28"/>
    </location>
</feature>
<accession>A0A2X0KJT4</accession>
<protein>
    <submittedName>
        <fullName evidence="2">BZ3500_MvSof-1268-A1-R1_Chr6-3g09019 protein</fullName>
    </submittedName>
</protein>
<evidence type="ECO:0000313" key="3">
    <source>
        <dbReference type="Proteomes" id="UP000249723"/>
    </source>
</evidence>
<dbReference type="AlphaFoldDB" id="A0A2X0KJT4"/>
<proteinExistence type="predicted"/>
<evidence type="ECO:0000256" key="1">
    <source>
        <dbReference type="SAM" id="MobiDB-lite"/>
    </source>
</evidence>
<keyword evidence="3" id="KW-1185">Reference proteome</keyword>
<sequence length="68" mass="7796">MFARASAPFPLPIHSHHSHHRTRLGLGNDRTTPQLDVACFHIAHMRHAICKMQLDLSRLRHNVSLQPD</sequence>
<organism evidence="2 3">
    <name type="scientific">Microbotryum saponariae</name>
    <dbReference type="NCBI Taxonomy" id="289078"/>
    <lineage>
        <taxon>Eukaryota</taxon>
        <taxon>Fungi</taxon>
        <taxon>Dikarya</taxon>
        <taxon>Basidiomycota</taxon>
        <taxon>Pucciniomycotina</taxon>
        <taxon>Microbotryomycetes</taxon>
        <taxon>Microbotryales</taxon>
        <taxon>Microbotryaceae</taxon>
        <taxon>Microbotryum</taxon>
    </lineage>
</organism>
<reference evidence="3" key="1">
    <citation type="submission" date="2016-10" db="EMBL/GenBank/DDBJ databases">
        <authorList>
            <person name="Jeantristanb JTB J.-T."/>
            <person name="Ricardo R."/>
        </authorList>
    </citation>
    <scope>NUCLEOTIDE SEQUENCE [LARGE SCALE GENOMIC DNA]</scope>
</reference>
<dbReference type="EMBL" id="FMWP01000048">
    <property type="protein sequence ID" value="SCZ93952.1"/>
    <property type="molecule type" value="Genomic_DNA"/>
</dbReference>
<feature type="compositionally biased region" description="Basic residues" evidence="1">
    <location>
        <begin position="14"/>
        <end position="23"/>
    </location>
</feature>
<dbReference type="Proteomes" id="UP000249723">
    <property type="component" value="Unassembled WGS sequence"/>
</dbReference>
<gene>
    <name evidence="2" type="ORF">BZ3500_MVSOF-1268-A1-R1_CHR6-3G09019</name>
</gene>